<dbReference type="PROSITE" id="PS51819">
    <property type="entry name" value="VOC"/>
    <property type="match status" value="1"/>
</dbReference>
<sequence>MAPRIAHAGLNVTDLDRSLALYRDLLGFAVLAEGKEDDQRWAMLGESGGAPLVTLWQQAQGSYDSGRPGLHHLAFTVDSIDRVREYETALRDAGVDFAHDGVVAHREGGTSGGIFFHDPDGIRLEIAAPLGPDGAPAPHADAPTCGFF</sequence>
<dbReference type="PANTHER" id="PTHR36113">
    <property type="entry name" value="LYASE, PUTATIVE-RELATED-RELATED"/>
    <property type="match status" value="1"/>
</dbReference>
<dbReference type="Gene3D" id="3.10.180.10">
    <property type="entry name" value="2,3-Dihydroxybiphenyl 1,2-Dioxygenase, domain 1"/>
    <property type="match status" value="1"/>
</dbReference>
<dbReference type="EMBL" id="CP017248">
    <property type="protein sequence ID" value="AOR34321.1"/>
    <property type="molecule type" value="Genomic_DNA"/>
</dbReference>
<dbReference type="SUPFAM" id="SSF54593">
    <property type="entry name" value="Glyoxalase/Bleomycin resistance protein/Dihydroxybiphenyl dioxygenase"/>
    <property type="match status" value="1"/>
</dbReference>
<dbReference type="AlphaFoldDB" id="A0A1D7YFI4"/>
<dbReference type="Proteomes" id="UP000094960">
    <property type="component" value="Chromosome"/>
</dbReference>
<dbReference type="InterPro" id="IPR037523">
    <property type="entry name" value="VOC_core"/>
</dbReference>
<evidence type="ECO:0000259" key="1">
    <source>
        <dbReference type="PROSITE" id="PS51819"/>
    </source>
</evidence>
<feature type="domain" description="VOC" evidence="1">
    <location>
        <begin position="4"/>
        <end position="129"/>
    </location>
</feature>
<dbReference type="RefSeq" id="WP_069780875.1">
    <property type="nucleotide sequence ID" value="NZ_CP017248.1"/>
</dbReference>
<gene>
    <name evidence="2" type="ORF">BFF78_27645</name>
</gene>
<name>A0A1D7YFI4_9ACTN</name>
<dbReference type="KEGG" id="spun:BFF78_27645"/>
<dbReference type="InterPro" id="IPR029068">
    <property type="entry name" value="Glyas_Bleomycin-R_OHBP_Dase"/>
</dbReference>
<evidence type="ECO:0000313" key="3">
    <source>
        <dbReference type="Proteomes" id="UP000094960"/>
    </source>
</evidence>
<dbReference type="InterPro" id="IPR051332">
    <property type="entry name" value="Fosfomycin_Res_Enzymes"/>
</dbReference>
<organism evidence="2 3">
    <name type="scientific">Streptomyces fodineus</name>
    <dbReference type="NCBI Taxonomy" id="1904616"/>
    <lineage>
        <taxon>Bacteria</taxon>
        <taxon>Bacillati</taxon>
        <taxon>Actinomycetota</taxon>
        <taxon>Actinomycetes</taxon>
        <taxon>Kitasatosporales</taxon>
        <taxon>Streptomycetaceae</taxon>
        <taxon>Streptomyces</taxon>
    </lineage>
</organism>
<keyword evidence="3" id="KW-1185">Reference proteome</keyword>
<dbReference type="InterPro" id="IPR004360">
    <property type="entry name" value="Glyas_Fos-R_dOase_dom"/>
</dbReference>
<dbReference type="Pfam" id="PF00903">
    <property type="entry name" value="Glyoxalase"/>
    <property type="match status" value="1"/>
</dbReference>
<protein>
    <submittedName>
        <fullName evidence="2">Glyoxalase</fullName>
    </submittedName>
</protein>
<evidence type="ECO:0000313" key="2">
    <source>
        <dbReference type="EMBL" id="AOR34321.1"/>
    </source>
</evidence>
<proteinExistence type="predicted"/>
<dbReference type="PANTHER" id="PTHR36113:SF1">
    <property type="entry name" value="GLYOXALASE_BLEOMYCIN RESISTANCE PROTEIN_DIOXYGENASE"/>
    <property type="match status" value="1"/>
</dbReference>
<dbReference type="CDD" id="cd06587">
    <property type="entry name" value="VOC"/>
    <property type="match status" value="1"/>
</dbReference>
<reference evidence="3" key="1">
    <citation type="submission" date="2016-09" db="EMBL/GenBank/DDBJ databases">
        <title>Streptomyces puniciscabiei strain:TW1S1 Genome sequencing and assembly.</title>
        <authorList>
            <person name="Kim M.-K."/>
            <person name="Kim S.B."/>
        </authorList>
    </citation>
    <scope>NUCLEOTIDE SEQUENCE [LARGE SCALE GENOMIC DNA]</scope>
    <source>
        <strain evidence="3">TW1S1</strain>
    </source>
</reference>
<accession>A0A1D7YFI4</accession>